<sequence>MDIPLVSRPDLMCPMCRTNVIAILPVLPDDEGLFMRKWLADQSSINLLNNSCISMLTDPANLNFKDKINACVESPVLEPYIHAYKHFSTSIGDAWIKLLEYHDVTSCLLTIYNCDFALSLARSNCEHDVMLSELNNTTKTFKRSPTELLLHQVRLMEHAHIKGTAKLWKWLTLGFDFDDFDLNSLENTLIFNTKITDDQPCSSTTSAQEQMNIQDEGSRFPFVLFDVKAALIRICFYIMRDIWCSFQVKKELFSIVYKILLFVAIVRASIFIAVRLPLPQAKCLIKVDPKKFASGGWKNIFSFVAISVIQRLFSRPHVITEDLLMQNTNEINILDAIDGVCTDISRFTAQLWHEFRIKILPTEMQLGCTNFLDMHFFLTDNASKFVLSRCHRLMICEPFKWQRLILLELPPSYDTVFSYFFGRACILCSSAPKNPMVCMLCGRLVCLDHCCTSMTPGRISYEHTEVLRHAYECGSGNCCFLSISTSLIIIVNHEKTAIWGSVYLDKHGEEDRNLKRGKPLYLSHRRYARLCDEWLHQSFNHRNSIVFFGNEHLAAFLRDSNAVE</sequence>
<evidence type="ECO:0000313" key="6">
    <source>
        <dbReference type="WBParaSite" id="DME_0000458201-mRNA-1"/>
    </source>
</evidence>
<reference evidence="6" key="1">
    <citation type="submission" date="2017-02" db="UniProtKB">
        <authorList>
            <consortium name="WormBaseParasite"/>
        </authorList>
    </citation>
    <scope>IDENTIFICATION</scope>
</reference>
<evidence type="ECO:0000313" key="4">
    <source>
        <dbReference type="Proteomes" id="UP000038040"/>
    </source>
</evidence>
<comment type="similarity">
    <text evidence="1">Belongs to the E3 ubiquitin-protein ligase UBR1-like family.</text>
</comment>
<gene>
    <name evidence="3" type="ORF">DME_LOCUS8465</name>
</gene>
<dbReference type="GO" id="GO:0061630">
    <property type="term" value="F:ubiquitin protein ligase activity"/>
    <property type="evidence" value="ECO:0007669"/>
    <property type="project" value="UniProtKB-UniRule"/>
</dbReference>
<dbReference type="InterPro" id="IPR044046">
    <property type="entry name" value="E3_ligase_UBR-like_C"/>
</dbReference>
<evidence type="ECO:0000256" key="1">
    <source>
        <dbReference type="RuleBase" id="RU366018"/>
    </source>
</evidence>
<accession>A0A0N4UBK0</accession>
<comment type="pathway">
    <text evidence="1">Protein modification; protein ubiquitination.</text>
</comment>
<keyword evidence="1" id="KW-0833">Ubl conjugation pathway</keyword>
<dbReference type="Proteomes" id="UP000038040">
    <property type="component" value="Unplaced"/>
</dbReference>
<comment type="function">
    <text evidence="1">Ubiquitin ligase protein which is a component of the N-end rule pathway. Recognizes and binds to proteins bearing specific N-terminal residues that are destabilizing according to the N-end rule, leading to their ubiquitination and subsequent degradation.</text>
</comment>
<keyword evidence="1" id="KW-0862">Zinc</keyword>
<dbReference type="STRING" id="318479.A0A0N4UBK0"/>
<protein>
    <recommendedName>
        <fullName evidence="1">E3 ubiquitin-protein ligase</fullName>
        <ecNumber evidence="1">2.3.2.27</ecNumber>
    </recommendedName>
</protein>
<dbReference type="GO" id="GO:0016567">
    <property type="term" value="P:protein ubiquitination"/>
    <property type="evidence" value="ECO:0007669"/>
    <property type="project" value="UniProtKB-UniRule"/>
</dbReference>
<organism evidence="4 6">
    <name type="scientific">Dracunculus medinensis</name>
    <name type="common">Guinea worm</name>
    <dbReference type="NCBI Taxonomy" id="318479"/>
    <lineage>
        <taxon>Eukaryota</taxon>
        <taxon>Metazoa</taxon>
        <taxon>Ecdysozoa</taxon>
        <taxon>Nematoda</taxon>
        <taxon>Chromadorea</taxon>
        <taxon>Rhabditida</taxon>
        <taxon>Spirurina</taxon>
        <taxon>Dracunculoidea</taxon>
        <taxon>Dracunculidae</taxon>
        <taxon>Dracunculus</taxon>
    </lineage>
</organism>
<dbReference type="GO" id="GO:0000151">
    <property type="term" value="C:ubiquitin ligase complex"/>
    <property type="evidence" value="ECO:0007669"/>
    <property type="project" value="TreeGrafter"/>
</dbReference>
<dbReference type="EC" id="2.3.2.27" evidence="1"/>
<dbReference type="PANTHER" id="PTHR21497">
    <property type="entry name" value="UBIQUITIN LIGASE E3 ALPHA-RELATED"/>
    <property type="match status" value="1"/>
</dbReference>
<keyword evidence="1" id="KW-0808">Transferase</keyword>
<feature type="domain" description="E3 ubiquitin-protein ligase UBR-like C-terminal" evidence="2">
    <location>
        <begin position="405"/>
        <end position="535"/>
    </location>
</feature>
<dbReference type="UniPathway" id="UPA00143"/>
<dbReference type="InterPro" id="IPR039164">
    <property type="entry name" value="UBR1-like"/>
</dbReference>
<keyword evidence="5" id="KW-1185">Reference proteome</keyword>
<dbReference type="Pfam" id="PF18995">
    <property type="entry name" value="PRT6_C"/>
    <property type="match status" value="1"/>
</dbReference>
<name>A0A0N4UBK0_DRAME</name>
<evidence type="ECO:0000259" key="2">
    <source>
        <dbReference type="Pfam" id="PF18995"/>
    </source>
</evidence>
<comment type="catalytic activity">
    <reaction evidence="1">
        <text>S-ubiquitinyl-[E2 ubiquitin-conjugating enzyme]-L-cysteine + [acceptor protein]-L-lysine = [E2 ubiquitin-conjugating enzyme]-L-cysteine + N(6)-ubiquitinyl-[acceptor protein]-L-lysine.</text>
        <dbReference type="EC" id="2.3.2.27"/>
    </reaction>
</comment>
<dbReference type="PANTHER" id="PTHR21497:SF39">
    <property type="entry name" value="E3 UBIQUITIN-PROTEIN LIGASE UBR3"/>
    <property type="match status" value="1"/>
</dbReference>
<keyword evidence="1" id="KW-0863">Zinc-finger</keyword>
<evidence type="ECO:0000313" key="3">
    <source>
        <dbReference type="EMBL" id="VDN58492.1"/>
    </source>
</evidence>
<dbReference type="WBParaSite" id="DME_0000458201-mRNA-1">
    <property type="protein sequence ID" value="DME_0000458201-mRNA-1"/>
    <property type="gene ID" value="DME_0000458201"/>
</dbReference>
<keyword evidence="1" id="KW-0479">Metal-binding</keyword>
<dbReference type="Proteomes" id="UP000274756">
    <property type="component" value="Unassembled WGS sequence"/>
</dbReference>
<evidence type="ECO:0000313" key="5">
    <source>
        <dbReference type="Proteomes" id="UP000274756"/>
    </source>
</evidence>
<dbReference type="GO" id="GO:0008270">
    <property type="term" value="F:zinc ion binding"/>
    <property type="evidence" value="ECO:0007669"/>
    <property type="project" value="UniProtKB-UniRule"/>
</dbReference>
<dbReference type="GO" id="GO:0005737">
    <property type="term" value="C:cytoplasm"/>
    <property type="evidence" value="ECO:0007669"/>
    <property type="project" value="TreeGrafter"/>
</dbReference>
<dbReference type="EMBL" id="UYYG01001169">
    <property type="protein sequence ID" value="VDN58492.1"/>
    <property type="molecule type" value="Genomic_DNA"/>
</dbReference>
<proteinExistence type="inferred from homology"/>
<reference evidence="3 5" key="2">
    <citation type="submission" date="2018-11" db="EMBL/GenBank/DDBJ databases">
        <authorList>
            <consortium name="Pathogen Informatics"/>
        </authorList>
    </citation>
    <scope>NUCLEOTIDE SEQUENCE [LARGE SCALE GENOMIC DNA]</scope>
</reference>
<dbReference type="AlphaFoldDB" id="A0A0N4UBK0"/>
<dbReference type="OrthoDB" id="15304at2759"/>
<dbReference type="GO" id="GO:0071596">
    <property type="term" value="P:ubiquitin-dependent protein catabolic process via the N-end rule pathway"/>
    <property type="evidence" value="ECO:0007669"/>
    <property type="project" value="UniProtKB-UniRule"/>
</dbReference>